<reference evidence="5 6" key="1">
    <citation type="journal article" date="2024" name="Int. J. Mol. Sci.">
        <title>Exploration of Alicyclobacillus spp. Genome in Search of Antibiotic Resistance.</title>
        <authorList>
            <person name="Bucka-Kolendo J."/>
            <person name="Kiousi D.E."/>
            <person name="Dekowska A."/>
            <person name="Mikolajczuk-Szczyrba A."/>
            <person name="Karadedos D.M."/>
            <person name="Michael P."/>
            <person name="Galanis A."/>
            <person name="Sokolowska B."/>
        </authorList>
    </citation>
    <scope>NUCLEOTIDE SEQUENCE [LARGE SCALE GENOMIC DNA]</scope>
    <source>
        <strain evidence="5 6">KKP 3000</strain>
    </source>
</reference>
<evidence type="ECO:0000313" key="6">
    <source>
        <dbReference type="Proteomes" id="UP001579974"/>
    </source>
</evidence>
<dbReference type="GO" id="GO:0052873">
    <property type="term" value="F:FMN reductase (NADPH) activity"/>
    <property type="evidence" value="ECO:0007669"/>
    <property type="project" value="UniProtKB-EC"/>
</dbReference>
<keyword evidence="1" id="KW-0285">Flavoprotein</keyword>
<dbReference type="InterPro" id="IPR020048">
    <property type="entry name" value="NADPH-dep_FMN_reduc_SsuE"/>
</dbReference>
<dbReference type="InterPro" id="IPR051814">
    <property type="entry name" value="NAD(P)H-dep_FMN_reductase"/>
</dbReference>
<accession>A0ABV5AA13</accession>
<organism evidence="5 6">
    <name type="scientific">Alicyclobacillus fastidiosus</name>
    <dbReference type="NCBI Taxonomy" id="392011"/>
    <lineage>
        <taxon>Bacteria</taxon>
        <taxon>Bacillati</taxon>
        <taxon>Bacillota</taxon>
        <taxon>Bacilli</taxon>
        <taxon>Bacillales</taxon>
        <taxon>Alicyclobacillaceae</taxon>
        <taxon>Alicyclobacillus</taxon>
    </lineage>
</organism>
<dbReference type="NCBIfam" id="TIGR03567">
    <property type="entry name" value="FMN_reduc_SsuE"/>
    <property type="match status" value="1"/>
</dbReference>
<evidence type="ECO:0000256" key="2">
    <source>
        <dbReference type="ARBA" id="ARBA00022643"/>
    </source>
</evidence>
<dbReference type="PANTHER" id="PTHR43408">
    <property type="entry name" value="FMN REDUCTASE (NADPH)"/>
    <property type="match status" value="1"/>
</dbReference>
<feature type="domain" description="NADPH-dependent FMN reductase-like" evidence="4">
    <location>
        <begin position="3"/>
        <end position="142"/>
    </location>
</feature>
<evidence type="ECO:0000313" key="5">
    <source>
        <dbReference type="EMBL" id="MFB5189111.1"/>
    </source>
</evidence>
<dbReference type="RefSeq" id="WP_275472744.1">
    <property type="nucleotide sequence ID" value="NZ_CP162940.1"/>
</dbReference>
<dbReference type="Proteomes" id="UP001579974">
    <property type="component" value="Unassembled WGS sequence"/>
</dbReference>
<gene>
    <name evidence="5" type="primary">ssuE</name>
    <name evidence="5" type="ORF">KKP3000_002110</name>
</gene>
<proteinExistence type="predicted"/>
<sequence length="181" mass="19181">MAQVLLISGSPSKVSKTSKVLGYVAEQLGRHGVSTETISIRDLPPEDLVYARFDSSTIKGTIASIEEADVVIVATPVYKASYAGLLKSYIDLLPQTILSGKVVVPIALGGSLAHLLVIEYALKPILSAVGAQTILNGVYGLDTEVVTNADGRVSLGDDVRNRFDNVVQQVVESLRVKVTSS</sequence>
<evidence type="ECO:0000259" key="4">
    <source>
        <dbReference type="Pfam" id="PF03358"/>
    </source>
</evidence>
<dbReference type="EC" id="1.5.1.38" evidence="5"/>
<protein>
    <submittedName>
        <fullName evidence="5">NADPH-dependent FMN reductase</fullName>
        <ecNumber evidence="5">1.5.1.38</ecNumber>
    </submittedName>
</protein>
<dbReference type="InterPro" id="IPR005025">
    <property type="entry name" value="FMN_Rdtase-like_dom"/>
</dbReference>
<dbReference type="Gene3D" id="3.40.50.360">
    <property type="match status" value="1"/>
</dbReference>
<keyword evidence="3 5" id="KW-0560">Oxidoreductase</keyword>
<evidence type="ECO:0000256" key="1">
    <source>
        <dbReference type="ARBA" id="ARBA00022630"/>
    </source>
</evidence>
<dbReference type="EMBL" id="JBDXSU010000002">
    <property type="protein sequence ID" value="MFB5189111.1"/>
    <property type="molecule type" value="Genomic_DNA"/>
</dbReference>
<dbReference type="SUPFAM" id="SSF52218">
    <property type="entry name" value="Flavoproteins"/>
    <property type="match status" value="1"/>
</dbReference>
<dbReference type="Pfam" id="PF03358">
    <property type="entry name" value="FMN_red"/>
    <property type="match status" value="1"/>
</dbReference>
<dbReference type="PANTHER" id="PTHR43408:SF1">
    <property type="entry name" value="FMN REDUCTASE (NADPH)"/>
    <property type="match status" value="1"/>
</dbReference>
<name>A0ABV5AA13_9BACL</name>
<evidence type="ECO:0000256" key="3">
    <source>
        <dbReference type="ARBA" id="ARBA00023002"/>
    </source>
</evidence>
<keyword evidence="2" id="KW-0288">FMN</keyword>
<dbReference type="InterPro" id="IPR029039">
    <property type="entry name" value="Flavoprotein-like_sf"/>
</dbReference>
<keyword evidence="6" id="KW-1185">Reference proteome</keyword>
<comment type="caution">
    <text evidence="5">The sequence shown here is derived from an EMBL/GenBank/DDBJ whole genome shotgun (WGS) entry which is preliminary data.</text>
</comment>